<dbReference type="RefSeq" id="WP_104792656.1">
    <property type="nucleotide sequence ID" value="NZ_PTPZ01000001.1"/>
</dbReference>
<evidence type="ECO:0000313" key="4">
    <source>
        <dbReference type="Proteomes" id="UP000238565"/>
    </source>
</evidence>
<dbReference type="Pfam" id="PF25583">
    <property type="entry name" value="WCX"/>
    <property type="match status" value="1"/>
</dbReference>
<dbReference type="InterPro" id="IPR026881">
    <property type="entry name" value="WYL_dom"/>
</dbReference>
<dbReference type="PANTHER" id="PTHR34580">
    <property type="match status" value="1"/>
</dbReference>
<reference evidence="3 4" key="1">
    <citation type="submission" date="2018-02" db="EMBL/GenBank/DDBJ databases">
        <title>Draft genome sequence of bacterial isolates from marine environment.</title>
        <authorList>
            <person name="Singh S.K."/>
            <person name="Hill R."/>
            <person name="Major S."/>
            <person name="Cai H."/>
            <person name="Li Y."/>
        </authorList>
    </citation>
    <scope>NUCLEOTIDE SEQUENCE [LARGE SCALE GENOMIC DNA]</scope>
    <source>
        <strain evidence="3 4">IMET F</strain>
    </source>
</reference>
<evidence type="ECO:0000259" key="2">
    <source>
        <dbReference type="Pfam" id="PF25583"/>
    </source>
</evidence>
<dbReference type="PROSITE" id="PS52050">
    <property type="entry name" value="WYL"/>
    <property type="match status" value="1"/>
</dbReference>
<proteinExistence type="predicted"/>
<dbReference type="PANTHER" id="PTHR34580:SF9">
    <property type="entry name" value="SLL5097 PROTEIN"/>
    <property type="match status" value="1"/>
</dbReference>
<evidence type="ECO:0000313" key="3">
    <source>
        <dbReference type="EMBL" id="PPZ92863.1"/>
    </source>
</evidence>
<dbReference type="InterPro" id="IPR051534">
    <property type="entry name" value="CBASS_pafABC_assoc_protein"/>
</dbReference>
<dbReference type="InterPro" id="IPR057727">
    <property type="entry name" value="WCX_dom"/>
</dbReference>
<dbReference type="EMBL" id="PTPZ01000001">
    <property type="protein sequence ID" value="PPZ92863.1"/>
    <property type="molecule type" value="Genomic_DNA"/>
</dbReference>
<gene>
    <name evidence="3" type="ORF">C3729_02330</name>
</gene>
<accession>A0A2S7I8J0</accession>
<dbReference type="Pfam" id="PF13280">
    <property type="entry name" value="WYL"/>
    <property type="match status" value="1"/>
</dbReference>
<evidence type="ECO:0000259" key="1">
    <source>
        <dbReference type="Pfam" id="PF13280"/>
    </source>
</evidence>
<name>A0A2S7I8J0_9FLAO</name>
<feature type="domain" description="WCX" evidence="2">
    <location>
        <begin position="224"/>
        <end position="300"/>
    </location>
</feature>
<dbReference type="AlphaFoldDB" id="A0A2S7I8J0"/>
<dbReference type="Proteomes" id="UP000238565">
    <property type="component" value="Unassembled WGS sequence"/>
</dbReference>
<comment type="caution">
    <text evidence="3">The sequence shown here is derived from an EMBL/GenBank/DDBJ whole genome shotgun (WGS) entry which is preliminary data.</text>
</comment>
<organism evidence="3 4">
    <name type="scientific">Cloacibacterium normanense</name>
    <dbReference type="NCBI Taxonomy" id="237258"/>
    <lineage>
        <taxon>Bacteria</taxon>
        <taxon>Pseudomonadati</taxon>
        <taxon>Bacteroidota</taxon>
        <taxon>Flavobacteriia</taxon>
        <taxon>Flavobacteriales</taxon>
        <taxon>Weeksellaceae</taxon>
    </lineage>
</organism>
<feature type="domain" description="WYL" evidence="1">
    <location>
        <begin position="121"/>
        <end position="193"/>
    </location>
</feature>
<protein>
    <submittedName>
        <fullName evidence="3">WYL domain-containing protein</fullName>
    </submittedName>
</protein>
<sequence>MAKNEQMLRLLFIEEFLRRRKDRGATYPEIADYLETQFAEKGLELKFTERTFQRDKLAIADVFGIQISYSRKKNAHFIEEEELELSQESVFDQLLLVEAYRETKGKADVMFFEPRRARGLEHLNDLIHAITQKKVLSFTYQKFWENEKSSKVVMPYALKEFKNRWYLLAADYQSKNTSFFLKTYGLDRISDLNISNTSFKREDIDIEKAYKNSFGIISTLGKETQEILLKFDREQANYVKALPLHHSQTIIAENETETIFRVSLVPTYDFQREILSYGKRVQVLAPESFIQELKAEVEIMLKNFSV</sequence>